<keyword evidence="3 12" id="KW-0820">tRNA-binding</keyword>
<feature type="binding site" evidence="12">
    <location>
        <position position="663"/>
    </location>
    <ligand>
        <name>Zn(2+)</name>
        <dbReference type="ChEBI" id="CHEBI:29105"/>
    </ligand>
</feature>
<comment type="domain">
    <text evidence="12">Consists of three domains; the N-terminal catalytic domain, the editing domain and the C-terminal C-Ala domain. The editing domain removes incorrectly charged amino acids, while the C-Ala domain, along with tRNA(Ala), serves as a bridge to cooperatively bring together the editing and aminoacylation centers thus stimulating deacylation of misacylated tRNAs.</text>
</comment>
<evidence type="ECO:0000256" key="10">
    <source>
        <dbReference type="ARBA" id="ARBA00022917"/>
    </source>
</evidence>
<evidence type="ECO:0000256" key="12">
    <source>
        <dbReference type="HAMAP-Rule" id="MF_00036"/>
    </source>
</evidence>
<dbReference type="Pfam" id="PF01411">
    <property type="entry name" value="tRNA-synt_2c"/>
    <property type="match status" value="1"/>
</dbReference>
<dbReference type="PRINTS" id="PR00980">
    <property type="entry name" value="TRNASYNTHALA"/>
</dbReference>
<evidence type="ECO:0000256" key="11">
    <source>
        <dbReference type="ARBA" id="ARBA00023146"/>
    </source>
</evidence>
<dbReference type="InterPro" id="IPR018163">
    <property type="entry name" value="Thr/Ala-tRNA-synth_IIc_edit"/>
</dbReference>
<dbReference type="CDD" id="cd00673">
    <property type="entry name" value="AlaRS_core"/>
    <property type="match status" value="1"/>
</dbReference>
<dbReference type="SMART" id="SM00863">
    <property type="entry name" value="tRNA_SAD"/>
    <property type="match status" value="1"/>
</dbReference>
<dbReference type="GO" id="GO:0008270">
    <property type="term" value="F:zinc ion binding"/>
    <property type="evidence" value="ECO:0007669"/>
    <property type="project" value="UniProtKB-UniRule"/>
</dbReference>
<dbReference type="GO" id="GO:0045892">
    <property type="term" value="P:negative regulation of DNA-templated transcription"/>
    <property type="evidence" value="ECO:0007669"/>
    <property type="project" value="TreeGrafter"/>
</dbReference>
<dbReference type="Gene3D" id="6.10.250.550">
    <property type="match status" value="1"/>
</dbReference>
<evidence type="ECO:0000256" key="9">
    <source>
        <dbReference type="ARBA" id="ARBA00022884"/>
    </source>
</evidence>
<dbReference type="Pfam" id="PF02272">
    <property type="entry name" value="DHHA1"/>
    <property type="match status" value="1"/>
</dbReference>
<feature type="binding site" evidence="12">
    <location>
        <position position="560"/>
    </location>
    <ligand>
        <name>Zn(2+)</name>
        <dbReference type="ChEBI" id="CHEBI:29105"/>
    </ligand>
</feature>
<feature type="domain" description="Alanyl-transfer RNA synthetases family profile" evidence="14">
    <location>
        <begin position="1"/>
        <end position="706"/>
    </location>
</feature>
<dbReference type="EC" id="6.1.1.7" evidence="12"/>
<evidence type="ECO:0000256" key="1">
    <source>
        <dbReference type="ARBA" id="ARBA00004496"/>
    </source>
</evidence>
<dbReference type="Gene3D" id="2.40.30.130">
    <property type="match status" value="1"/>
</dbReference>
<evidence type="ECO:0000313" key="16">
    <source>
        <dbReference type="Proteomes" id="UP000215861"/>
    </source>
</evidence>
<dbReference type="InterPro" id="IPR018165">
    <property type="entry name" value="Ala-tRNA-synth_IIc_core"/>
</dbReference>
<name>A0A267AS66_PSEFR</name>
<dbReference type="Proteomes" id="UP000215861">
    <property type="component" value="Unassembled WGS sequence"/>
</dbReference>
<feature type="binding site" evidence="12">
    <location>
        <position position="564"/>
    </location>
    <ligand>
        <name>Zn(2+)</name>
        <dbReference type="ChEBI" id="CHEBI:29105"/>
    </ligand>
</feature>
<dbReference type="InterPro" id="IPR018164">
    <property type="entry name" value="Ala-tRNA-synth_IIc_N"/>
</dbReference>
<dbReference type="SUPFAM" id="SSF101353">
    <property type="entry name" value="Putative anticodon-binding domain of alanyl-tRNA synthetase (AlaRS)"/>
    <property type="match status" value="1"/>
</dbReference>
<evidence type="ECO:0000256" key="7">
    <source>
        <dbReference type="ARBA" id="ARBA00022833"/>
    </source>
</evidence>
<dbReference type="FunFam" id="3.10.310.40:FF:000001">
    <property type="entry name" value="Alanine--tRNA ligase"/>
    <property type="match status" value="1"/>
</dbReference>
<dbReference type="AlphaFoldDB" id="A0A267AS66"/>
<dbReference type="SUPFAM" id="SSF50447">
    <property type="entry name" value="Translation proteins"/>
    <property type="match status" value="1"/>
</dbReference>
<evidence type="ECO:0000259" key="14">
    <source>
        <dbReference type="PROSITE" id="PS50860"/>
    </source>
</evidence>
<organism evidence="15 16">
    <name type="scientific">Pseudomonas fragi</name>
    <dbReference type="NCBI Taxonomy" id="296"/>
    <lineage>
        <taxon>Bacteria</taxon>
        <taxon>Pseudomonadati</taxon>
        <taxon>Pseudomonadota</taxon>
        <taxon>Gammaproteobacteria</taxon>
        <taxon>Pseudomonadales</taxon>
        <taxon>Pseudomonadaceae</taxon>
        <taxon>Pseudomonas</taxon>
    </lineage>
</organism>
<dbReference type="GO" id="GO:0004813">
    <property type="term" value="F:alanine-tRNA ligase activity"/>
    <property type="evidence" value="ECO:0007669"/>
    <property type="project" value="UniProtKB-UniRule"/>
</dbReference>
<dbReference type="PANTHER" id="PTHR11777:SF9">
    <property type="entry name" value="ALANINE--TRNA LIGASE, CYTOPLASMIC"/>
    <property type="match status" value="1"/>
</dbReference>
<keyword evidence="6 12" id="KW-0547">Nucleotide-binding</keyword>
<keyword evidence="4 12" id="KW-0436">Ligase</keyword>
<dbReference type="FunFam" id="3.30.54.20:FF:000001">
    <property type="entry name" value="Alanine--tRNA ligase"/>
    <property type="match status" value="1"/>
</dbReference>
<comment type="function">
    <text evidence="12">Catalyzes the attachment of alanine to tRNA(Ala) in a two-step reaction: alanine is first activated by ATP to form Ala-AMP and then transferred to the acceptor end of tRNA(Ala). Also edits incorrectly charged Ser-tRNA(Ala) and Gly-tRNA(Ala) via its editing domain.</text>
</comment>
<dbReference type="InterPro" id="IPR050058">
    <property type="entry name" value="Ala-tRNA_ligase"/>
</dbReference>
<evidence type="ECO:0000256" key="2">
    <source>
        <dbReference type="ARBA" id="ARBA00008226"/>
    </source>
</evidence>
<dbReference type="InterPro" id="IPR012947">
    <property type="entry name" value="tRNA_SAD"/>
</dbReference>
<evidence type="ECO:0000256" key="13">
    <source>
        <dbReference type="SAM" id="Coils"/>
    </source>
</evidence>
<dbReference type="InterPro" id="IPR003156">
    <property type="entry name" value="DHHA1_dom"/>
</dbReference>
<gene>
    <name evidence="12" type="primary">alaS</name>
    <name evidence="15" type="ORF">CJU81_03285</name>
</gene>
<keyword evidence="13" id="KW-0175">Coiled coil</keyword>
<dbReference type="GO" id="GO:0005829">
    <property type="term" value="C:cytosol"/>
    <property type="evidence" value="ECO:0007669"/>
    <property type="project" value="TreeGrafter"/>
</dbReference>
<protein>
    <recommendedName>
        <fullName evidence="12">Alanine--tRNA ligase</fullName>
        <ecNumber evidence="12">6.1.1.7</ecNumber>
    </recommendedName>
    <alternativeName>
        <fullName evidence="12">Alanyl-tRNA synthetase</fullName>
        <shortName evidence="12">AlaRS</shortName>
    </alternativeName>
</protein>
<feature type="coiled-coil region" evidence="13">
    <location>
        <begin position="704"/>
        <end position="756"/>
    </location>
</feature>
<evidence type="ECO:0000256" key="8">
    <source>
        <dbReference type="ARBA" id="ARBA00022840"/>
    </source>
</evidence>
<dbReference type="InterPro" id="IPR009000">
    <property type="entry name" value="Transl_B-barrel_sf"/>
</dbReference>
<dbReference type="GO" id="GO:0002161">
    <property type="term" value="F:aminoacyl-tRNA deacylase activity"/>
    <property type="evidence" value="ECO:0007669"/>
    <property type="project" value="TreeGrafter"/>
</dbReference>
<dbReference type="Gene3D" id="3.30.980.10">
    <property type="entry name" value="Threonyl-trna Synthetase, Chain A, domain 2"/>
    <property type="match status" value="1"/>
</dbReference>
<sequence length="872" mass="94202">MKSAEIREAFLRFFEEQGHTRVPSSSLVPNNDPTLLFTNAGMNQFKDCFLGQEKRAYTRATSSQKCVRAGGKNSDLENVGYTARHHTFFEMLGNFSFGDYFKKDAINFAWTFLTGVLQLPKDKLWVTVYASDDEAYDIWTKDVGVPAERMIRIGDNKGAPYASDNFWTMGDTGPCGPCTEIFYDHGPEIWGGPPGSPDEDGDRYIEIWNNVFMQFNRTADGVLHPLPAPSVDTGMGLERISAVMQHVNSNYDIDLFQSLLTAAADAIGCANEGQASLKVVADHIRSCSFLIADGVLPSNEGRGYVLRRIIRRACRHGNKLGATGNFFYKIVAALVAEMGESFPELVREQANIERVLKAEEEQFSKTLEQGLKILELDLADLKGTVVPGDVVFKLYDTYGFPMDLTADIARERNLTVDEEGFEREMEAQRVRARSASSFGLDYNTLVKVDVPTEFIGYSATRASAKIVALYKDGQSVASLNEGDEGVVILDQTPFYAESGGQVGDCGYLQAGAARFDVRETTKTGGAFLHHGVVAAGGLKVGETVDAQVDADVRHATALNHSATHLLHAALRQVLGEHVQQKGSLVDSQRMRFDFSHFEAIKPEQIKALEDIVNAEIRKNTPVETEETDIETAKQKGAMALFGEKYGDSVRVLSMGGDFSVELCGGIHAKRTGDIGLMKIISEGGVASGIRRIEAVTGAAALAYLNAAEEQLKEAASLVKGSRENLVDKLSAVLERNRQLEKQLEQLQAKAASAAGDDLSSSAVDVKGVKVLTARLDGQDGKALLALVDQLKNKLGRAVILLGSVHEDKVVLVAGVTKDLTGQLKAGDLMKQAAAAVGGKGGGRPDMAQGGGVDAAALDAALALTVPFVEQGI</sequence>
<evidence type="ECO:0000256" key="3">
    <source>
        <dbReference type="ARBA" id="ARBA00022555"/>
    </source>
</evidence>
<comment type="caution">
    <text evidence="15">The sequence shown here is derived from an EMBL/GenBank/DDBJ whole genome shotgun (WGS) entry which is preliminary data.</text>
</comment>
<keyword evidence="9 12" id="KW-0694">RNA-binding</keyword>
<dbReference type="GO" id="GO:0000049">
    <property type="term" value="F:tRNA binding"/>
    <property type="evidence" value="ECO:0007669"/>
    <property type="project" value="UniProtKB-KW"/>
</dbReference>
<dbReference type="SUPFAM" id="SSF55186">
    <property type="entry name" value="ThrRS/AlaRS common domain"/>
    <property type="match status" value="1"/>
</dbReference>
<dbReference type="SUPFAM" id="SSF55681">
    <property type="entry name" value="Class II aaRS and biotin synthetases"/>
    <property type="match status" value="1"/>
</dbReference>
<dbReference type="NCBIfam" id="TIGR00344">
    <property type="entry name" value="alaS"/>
    <property type="match status" value="1"/>
</dbReference>
<dbReference type="Gene3D" id="3.30.54.20">
    <property type="match status" value="1"/>
</dbReference>
<dbReference type="GO" id="GO:0005524">
    <property type="term" value="F:ATP binding"/>
    <property type="evidence" value="ECO:0007669"/>
    <property type="project" value="UniProtKB-UniRule"/>
</dbReference>
<evidence type="ECO:0000256" key="4">
    <source>
        <dbReference type="ARBA" id="ARBA00022598"/>
    </source>
</evidence>
<evidence type="ECO:0000256" key="6">
    <source>
        <dbReference type="ARBA" id="ARBA00022741"/>
    </source>
</evidence>
<feature type="binding site" evidence="12">
    <location>
        <position position="667"/>
    </location>
    <ligand>
        <name>Zn(2+)</name>
        <dbReference type="ChEBI" id="CHEBI:29105"/>
    </ligand>
</feature>
<dbReference type="PANTHER" id="PTHR11777">
    <property type="entry name" value="ALANYL-TRNA SYNTHETASE"/>
    <property type="match status" value="1"/>
</dbReference>
<evidence type="ECO:0000256" key="5">
    <source>
        <dbReference type="ARBA" id="ARBA00022723"/>
    </source>
</evidence>
<accession>A0A267AS66</accession>
<dbReference type="Gene3D" id="3.10.310.40">
    <property type="match status" value="1"/>
</dbReference>
<keyword evidence="5 12" id="KW-0479">Metal-binding</keyword>
<keyword evidence="11 12" id="KW-0030">Aminoacyl-tRNA synthetase</keyword>
<dbReference type="Gene3D" id="3.30.930.10">
    <property type="entry name" value="Bira Bifunctional Protein, Domain 2"/>
    <property type="match status" value="1"/>
</dbReference>
<dbReference type="InterPro" id="IPR045864">
    <property type="entry name" value="aa-tRNA-synth_II/BPL/LPL"/>
</dbReference>
<comment type="similarity">
    <text evidence="2 12">Belongs to the class-II aminoacyl-tRNA synthetase family.</text>
</comment>
<comment type="cofactor">
    <cofactor evidence="12">
        <name>Zn(2+)</name>
        <dbReference type="ChEBI" id="CHEBI:29105"/>
    </cofactor>
    <text evidence="12">Binds 1 zinc ion per subunit.</text>
</comment>
<dbReference type="FunFam" id="3.30.930.10:FF:000004">
    <property type="entry name" value="Alanine--tRNA ligase"/>
    <property type="match status" value="1"/>
</dbReference>
<dbReference type="FunFam" id="3.30.980.10:FF:000004">
    <property type="entry name" value="Alanine--tRNA ligase, cytoplasmic"/>
    <property type="match status" value="1"/>
</dbReference>
<keyword evidence="7 12" id="KW-0862">Zinc</keyword>
<dbReference type="GO" id="GO:0006419">
    <property type="term" value="P:alanyl-tRNA aminoacylation"/>
    <property type="evidence" value="ECO:0007669"/>
    <property type="project" value="UniProtKB-UniRule"/>
</dbReference>
<comment type="catalytic activity">
    <reaction evidence="12">
        <text>tRNA(Ala) + L-alanine + ATP = L-alanyl-tRNA(Ala) + AMP + diphosphate</text>
        <dbReference type="Rhea" id="RHEA:12540"/>
        <dbReference type="Rhea" id="RHEA-COMP:9657"/>
        <dbReference type="Rhea" id="RHEA-COMP:9923"/>
        <dbReference type="ChEBI" id="CHEBI:30616"/>
        <dbReference type="ChEBI" id="CHEBI:33019"/>
        <dbReference type="ChEBI" id="CHEBI:57972"/>
        <dbReference type="ChEBI" id="CHEBI:78442"/>
        <dbReference type="ChEBI" id="CHEBI:78497"/>
        <dbReference type="ChEBI" id="CHEBI:456215"/>
        <dbReference type="EC" id="6.1.1.7"/>
    </reaction>
</comment>
<dbReference type="OrthoDB" id="9803884at2"/>
<keyword evidence="12" id="KW-0963">Cytoplasm</keyword>
<evidence type="ECO:0000313" key="15">
    <source>
        <dbReference type="EMBL" id="PAA15231.1"/>
    </source>
</evidence>
<reference evidence="15 16" key="1">
    <citation type="submission" date="2017-08" db="EMBL/GenBank/DDBJ databases">
        <title>Genomic and metabolic characterisation of spoilage-associated Pseudomonas species.</title>
        <authorList>
            <person name="Stanborough T."/>
            <person name="Fegan N."/>
            <person name="Powell S.M."/>
            <person name="Singh T."/>
            <person name="Tamplin M.L."/>
            <person name="Chandry P.S."/>
        </authorList>
    </citation>
    <scope>NUCLEOTIDE SEQUENCE [LARGE SCALE GENOMIC DNA]</scope>
    <source>
        <strain evidence="15 16">F1801</strain>
    </source>
</reference>
<dbReference type="EMBL" id="NQKQ01000002">
    <property type="protein sequence ID" value="PAA15231.1"/>
    <property type="molecule type" value="Genomic_DNA"/>
</dbReference>
<dbReference type="RefSeq" id="WP_095035478.1">
    <property type="nucleotide sequence ID" value="NZ_NQKQ01000002.1"/>
</dbReference>
<dbReference type="InterPro" id="IPR002318">
    <property type="entry name" value="Ala-tRNA-lgiase_IIc"/>
</dbReference>
<dbReference type="FunFam" id="2.40.30.130:FF:000001">
    <property type="entry name" value="Alanine--tRNA ligase"/>
    <property type="match status" value="1"/>
</dbReference>
<keyword evidence="10 12" id="KW-0648">Protein biosynthesis</keyword>
<dbReference type="PROSITE" id="PS50860">
    <property type="entry name" value="AA_TRNA_LIGASE_II_ALA"/>
    <property type="match status" value="1"/>
</dbReference>
<proteinExistence type="inferred from homology"/>
<dbReference type="HAMAP" id="MF_00036_B">
    <property type="entry name" value="Ala_tRNA_synth_B"/>
    <property type="match status" value="1"/>
</dbReference>
<keyword evidence="8 12" id="KW-0067">ATP-binding</keyword>
<comment type="subcellular location">
    <subcellularLocation>
        <location evidence="1 12">Cytoplasm</location>
    </subcellularLocation>
</comment>
<dbReference type="InterPro" id="IPR023033">
    <property type="entry name" value="Ala_tRNA_ligase_euk/bac"/>
</dbReference>
<dbReference type="Pfam" id="PF07973">
    <property type="entry name" value="tRNA_SAD"/>
    <property type="match status" value="1"/>
</dbReference>
<dbReference type="InterPro" id="IPR018162">
    <property type="entry name" value="Ala-tRNA-ligase_IIc_anticod-bd"/>
</dbReference>